<organism evidence="1 2">
    <name type="scientific">Tahibacter amnicola</name>
    <dbReference type="NCBI Taxonomy" id="2976241"/>
    <lineage>
        <taxon>Bacteria</taxon>
        <taxon>Pseudomonadati</taxon>
        <taxon>Pseudomonadota</taxon>
        <taxon>Gammaproteobacteria</taxon>
        <taxon>Lysobacterales</taxon>
        <taxon>Rhodanobacteraceae</taxon>
        <taxon>Tahibacter</taxon>
    </lineage>
</organism>
<reference evidence="1" key="1">
    <citation type="submission" date="2022-09" db="EMBL/GenBank/DDBJ databases">
        <title>Tahibacter sp. nov., isolated from a fresh water.</title>
        <authorList>
            <person name="Baek J.H."/>
            <person name="Lee J.K."/>
            <person name="Kim J.M."/>
            <person name="Jeon C.O."/>
        </authorList>
    </citation>
    <scope>NUCLEOTIDE SEQUENCE</scope>
    <source>
        <strain evidence="1">W38</strain>
    </source>
</reference>
<protein>
    <submittedName>
        <fullName evidence="1">Uncharacterized protein</fullName>
    </submittedName>
</protein>
<proteinExistence type="predicted"/>
<dbReference type="Proteomes" id="UP001064632">
    <property type="component" value="Chromosome"/>
</dbReference>
<dbReference type="RefSeq" id="WP_261695027.1">
    <property type="nucleotide sequence ID" value="NZ_CP104694.1"/>
</dbReference>
<evidence type="ECO:0000313" key="2">
    <source>
        <dbReference type="Proteomes" id="UP001064632"/>
    </source>
</evidence>
<accession>A0ABY6BG58</accession>
<name>A0ABY6BG58_9GAMM</name>
<keyword evidence="2" id="KW-1185">Reference proteome</keyword>
<evidence type="ECO:0000313" key="1">
    <source>
        <dbReference type="EMBL" id="UXI68060.1"/>
    </source>
</evidence>
<gene>
    <name evidence="1" type="ORF">N4264_25595</name>
</gene>
<sequence>MKVSKRVFGGIVTGAKVNGWDVEIEISDYVPLKGASGALKKLKTPVGNGSCGFVVSVPAKYVFFTDKDGSFDACSATRLFDDPELGAITNKVVNVWAGIDEE</sequence>
<dbReference type="EMBL" id="CP104694">
    <property type="protein sequence ID" value="UXI68060.1"/>
    <property type="molecule type" value="Genomic_DNA"/>
</dbReference>